<accession>A0ABS1GT50</accession>
<feature type="chain" id="PRO_5045519718" evidence="1">
    <location>
        <begin position="22"/>
        <end position="49"/>
    </location>
</feature>
<keyword evidence="3" id="KW-1185">Reference proteome</keyword>
<evidence type="ECO:0000313" key="3">
    <source>
        <dbReference type="Proteomes" id="UP000620382"/>
    </source>
</evidence>
<keyword evidence="1" id="KW-0732">Signal</keyword>
<reference evidence="2 3" key="1">
    <citation type="submission" date="2021-01" db="EMBL/GenBank/DDBJ databases">
        <title>Antibiotic resistance and phylogeny of Pseudomonas spp. isolated over three decades from chicken meat in the Norwegian food chain.</title>
        <authorList>
            <person name="Moen B."/>
        </authorList>
    </citation>
    <scope>NUCLEOTIDE SEQUENCE [LARGE SCALE GENOMIC DNA]</scope>
    <source>
        <strain evidence="2 3">MF6766</strain>
    </source>
</reference>
<evidence type="ECO:0000313" key="2">
    <source>
        <dbReference type="EMBL" id="MBK3460157.1"/>
    </source>
</evidence>
<comment type="caution">
    <text evidence="2">The sequence shown here is derived from an EMBL/GenBank/DDBJ whole genome shotgun (WGS) entry which is preliminary data.</text>
</comment>
<organism evidence="2 3">
    <name type="scientific">Pseudomonas haemolytica</name>
    <dbReference type="NCBI Taxonomy" id="2600065"/>
    <lineage>
        <taxon>Bacteria</taxon>
        <taxon>Pseudomonadati</taxon>
        <taxon>Pseudomonadota</taxon>
        <taxon>Gammaproteobacteria</taxon>
        <taxon>Pseudomonadales</taxon>
        <taxon>Pseudomonadaceae</taxon>
        <taxon>Pseudomonas</taxon>
    </lineage>
</organism>
<sequence>MILIKAALCLTLLSVGFIAGYAAKPTEHLQVSAGQLMECGELTMPTLGM</sequence>
<dbReference type="Proteomes" id="UP000620382">
    <property type="component" value="Unassembled WGS sequence"/>
</dbReference>
<feature type="signal peptide" evidence="1">
    <location>
        <begin position="1"/>
        <end position="21"/>
    </location>
</feature>
<evidence type="ECO:0000256" key="1">
    <source>
        <dbReference type="SAM" id="SignalP"/>
    </source>
</evidence>
<protein>
    <submittedName>
        <fullName evidence="2">Uncharacterized protein</fullName>
    </submittedName>
</protein>
<gene>
    <name evidence="2" type="ORF">JJD71_13905</name>
</gene>
<dbReference type="EMBL" id="JAENSR010000003">
    <property type="protein sequence ID" value="MBK3460157.1"/>
    <property type="molecule type" value="Genomic_DNA"/>
</dbReference>
<dbReference type="RefSeq" id="WP_198859460.1">
    <property type="nucleotide sequence ID" value="NZ_JAEKCT010000010.1"/>
</dbReference>
<name>A0ABS1GT50_9PSED</name>
<proteinExistence type="predicted"/>